<sequence>MRKLSKVTARPDYQLEVVFDDGLSGVIALKDRLFGPMFEPLRDPTFFERVEIDAFGAPLWPNGADLDPDALYKSLTADRTRGSVERVL</sequence>
<dbReference type="InterPro" id="IPR018841">
    <property type="entry name" value="DUF2442"/>
</dbReference>
<reference evidence="1 2" key="1">
    <citation type="submission" date="2024-06" db="EMBL/GenBank/DDBJ databases">
        <title>Genomic Encyclopedia of Type Strains, Phase IV (KMG-IV): sequencing the most valuable type-strain genomes for metagenomic binning, comparative biology and taxonomic classification.</title>
        <authorList>
            <person name="Goeker M."/>
        </authorList>
    </citation>
    <scope>NUCLEOTIDE SEQUENCE [LARGE SCALE GENOMIC DNA]</scope>
    <source>
        <strain evidence="1 2">DSM 29780</strain>
    </source>
</reference>
<organism evidence="1 2">
    <name type="scientific">Rhizobium aquaticum</name>
    <dbReference type="NCBI Taxonomy" id="1549636"/>
    <lineage>
        <taxon>Bacteria</taxon>
        <taxon>Pseudomonadati</taxon>
        <taxon>Pseudomonadota</taxon>
        <taxon>Alphaproteobacteria</taxon>
        <taxon>Hyphomicrobiales</taxon>
        <taxon>Rhizobiaceae</taxon>
        <taxon>Rhizobium/Agrobacterium group</taxon>
        <taxon>Rhizobium</taxon>
    </lineage>
</organism>
<gene>
    <name evidence="1" type="ORF">ABID16_000435</name>
</gene>
<comment type="caution">
    <text evidence="1">The sequence shown here is derived from an EMBL/GenBank/DDBJ whole genome shotgun (WGS) entry which is preliminary data.</text>
</comment>
<evidence type="ECO:0000313" key="2">
    <source>
        <dbReference type="Proteomes" id="UP001549047"/>
    </source>
</evidence>
<dbReference type="InterPro" id="IPR036782">
    <property type="entry name" value="NE0471-like_N"/>
</dbReference>
<proteinExistence type="predicted"/>
<dbReference type="Pfam" id="PF10387">
    <property type="entry name" value="DUF2442"/>
    <property type="match status" value="1"/>
</dbReference>
<protein>
    <recommendedName>
        <fullName evidence="3">DUF2442 domain-containing protein</fullName>
    </recommendedName>
</protein>
<name>A0ABV2IUH4_9HYPH</name>
<dbReference type="Proteomes" id="UP001549047">
    <property type="component" value="Unassembled WGS sequence"/>
</dbReference>
<dbReference type="RefSeq" id="WP_354554715.1">
    <property type="nucleotide sequence ID" value="NZ_JBEPMB010000001.1"/>
</dbReference>
<dbReference type="Gene3D" id="3.30.2020.10">
    <property type="entry name" value="NE0471-like N-terminal domain"/>
    <property type="match status" value="1"/>
</dbReference>
<accession>A0ABV2IUH4</accession>
<evidence type="ECO:0000313" key="1">
    <source>
        <dbReference type="EMBL" id="MET3612130.1"/>
    </source>
</evidence>
<dbReference type="EMBL" id="JBEPMB010000001">
    <property type="protein sequence ID" value="MET3612130.1"/>
    <property type="molecule type" value="Genomic_DNA"/>
</dbReference>
<dbReference type="SUPFAM" id="SSF143880">
    <property type="entry name" value="NE0471 N-terminal domain-like"/>
    <property type="match status" value="1"/>
</dbReference>
<keyword evidence="2" id="KW-1185">Reference proteome</keyword>
<evidence type="ECO:0008006" key="3">
    <source>
        <dbReference type="Google" id="ProtNLM"/>
    </source>
</evidence>